<evidence type="ECO:0000313" key="2">
    <source>
        <dbReference type="Ensembl" id="ENSCPBP00000004364.1"/>
    </source>
</evidence>
<dbReference type="Proteomes" id="UP000694380">
    <property type="component" value="Unplaced"/>
</dbReference>
<proteinExistence type="predicted"/>
<dbReference type="Ensembl" id="ENSCPBT00000005328.1">
    <property type="protein sequence ID" value="ENSCPBP00000004364.1"/>
    <property type="gene ID" value="ENSCPBG00000003538.1"/>
</dbReference>
<evidence type="ECO:0000256" key="1">
    <source>
        <dbReference type="SAM" id="MobiDB-lite"/>
    </source>
</evidence>
<protein>
    <submittedName>
        <fullName evidence="2">Uncharacterized protein</fullName>
    </submittedName>
</protein>
<reference evidence="2" key="1">
    <citation type="submission" date="2025-08" db="UniProtKB">
        <authorList>
            <consortium name="Ensembl"/>
        </authorList>
    </citation>
    <scope>IDENTIFICATION</scope>
</reference>
<accession>A0A8C3F7N5</accession>
<feature type="region of interest" description="Disordered" evidence="1">
    <location>
        <begin position="20"/>
        <end position="42"/>
    </location>
</feature>
<name>A0A8C3F7N5_CHRPI</name>
<keyword evidence="3" id="KW-1185">Reference proteome</keyword>
<organism evidence="2 3">
    <name type="scientific">Chrysemys picta bellii</name>
    <name type="common">Western painted turtle</name>
    <name type="synonym">Emys bellii</name>
    <dbReference type="NCBI Taxonomy" id="8478"/>
    <lineage>
        <taxon>Eukaryota</taxon>
        <taxon>Metazoa</taxon>
        <taxon>Chordata</taxon>
        <taxon>Craniata</taxon>
        <taxon>Vertebrata</taxon>
        <taxon>Euteleostomi</taxon>
        <taxon>Archelosauria</taxon>
        <taxon>Testudinata</taxon>
        <taxon>Testudines</taxon>
        <taxon>Cryptodira</taxon>
        <taxon>Durocryptodira</taxon>
        <taxon>Testudinoidea</taxon>
        <taxon>Emydidae</taxon>
        <taxon>Chrysemys</taxon>
    </lineage>
</organism>
<evidence type="ECO:0000313" key="3">
    <source>
        <dbReference type="Proteomes" id="UP000694380"/>
    </source>
</evidence>
<sequence length="55" mass="6007">MQETMDFGFLYRHTIPLLYLSPSPEGARTPTQGAGTSDARCSSCHWAPRDAPLPA</sequence>
<dbReference type="AlphaFoldDB" id="A0A8C3F7N5"/>
<reference evidence="2" key="2">
    <citation type="submission" date="2025-09" db="UniProtKB">
        <authorList>
            <consortium name="Ensembl"/>
        </authorList>
    </citation>
    <scope>IDENTIFICATION</scope>
</reference>